<dbReference type="EMBL" id="SNVV01000029">
    <property type="protein sequence ID" value="TDN45583.1"/>
    <property type="molecule type" value="Genomic_DNA"/>
</dbReference>
<proteinExistence type="predicted"/>
<keyword evidence="1" id="KW-0732">Signal</keyword>
<accession>A0A4R6DLH0</accession>
<evidence type="ECO:0000256" key="1">
    <source>
        <dbReference type="SAM" id="SignalP"/>
    </source>
</evidence>
<name>A0A4R6DLH0_9RHOO</name>
<organism evidence="2 3">
    <name type="scientific">Azoarcus indigens</name>
    <dbReference type="NCBI Taxonomy" id="29545"/>
    <lineage>
        <taxon>Bacteria</taxon>
        <taxon>Pseudomonadati</taxon>
        <taxon>Pseudomonadota</taxon>
        <taxon>Betaproteobacteria</taxon>
        <taxon>Rhodocyclales</taxon>
        <taxon>Zoogloeaceae</taxon>
        <taxon>Azoarcus</taxon>
    </lineage>
</organism>
<feature type="signal peptide" evidence="1">
    <location>
        <begin position="1"/>
        <end position="22"/>
    </location>
</feature>
<keyword evidence="3" id="KW-1185">Reference proteome</keyword>
<evidence type="ECO:0000313" key="3">
    <source>
        <dbReference type="Proteomes" id="UP000295129"/>
    </source>
</evidence>
<dbReference type="Proteomes" id="UP000295129">
    <property type="component" value="Unassembled WGS sequence"/>
</dbReference>
<evidence type="ECO:0000313" key="2">
    <source>
        <dbReference type="EMBL" id="TDN45583.1"/>
    </source>
</evidence>
<reference evidence="2 3" key="1">
    <citation type="submission" date="2019-03" db="EMBL/GenBank/DDBJ databases">
        <title>Genomic Encyclopedia of Type Strains, Phase IV (KMG-IV): sequencing the most valuable type-strain genomes for metagenomic binning, comparative biology and taxonomic classification.</title>
        <authorList>
            <person name="Goeker M."/>
        </authorList>
    </citation>
    <scope>NUCLEOTIDE SEQUENCE [LARGE SCALE GENOMIC DNA]</scope>
    <source>
        <strain evidence="2 3">DSM 12121</strain>
    </source>
</reference>
<evidence type="ECO:0008006" key="4">
    <source>
        <dbReference type="Google" id="ProtNLM"/>
    </source>
</evidence>
<dbReference type="AlphaFoldDB" id="A0A4R6DLH0"/>
<dbReference type="OrthoDB" id="5730448at2"/>
<protein>
    <recommendedName>
        <fullName evidence="4">Outer membrane protein with glycine zipper</fullName>
    </recommendedName>
</protein>
<comment type="caution">
    <text evidence="2">The sequence shown here is derived from an EMBL/GenBank/DDBJ whole genome shotgun (WGS) entry which is preliminary data.</text>
</comment>
<sequence length="229" mass="23574">MEQKLRLSALALAVTLTLSACATTSGGGASASSSDGECNPWITGAVGAVIGGVLAGGKNTAKGAAAGAAIGALGCLAINAHSRQVKDAQVVERDYRSVNAGQLPAQPQVLTYQTQVEPGRAVPAGENVTISSNIAVVAGQKQPITEVKEELVLVDTAGKEFRRSSKVVSENGSGQYENTFNFKFPKGVSQGVYGVKTALYVNGEKARESSNRVQLVVSEEGLMHLAALD</sequence>
<dbReference type="RefSeq" id="WP_133594858.1">
    <property type="nucleotide sequence ID" value="NZ_SNVV01000029.1"/>
</dbReference>
<feature type="chain" id="PRO_5020971120" description="Outer membrane protein with glycine zipper" evidence="1">
    <location>
        <begin position="23"/>
        <end position="229"/>
    </location>
</feature>
<gene>
    <name evidence="2" type="ORF">C7389_12937</name>
</gene>
<dbReference type="PROSITE" id="PS51257">
    <property type="entry name" value="PROKAR_LIPOPROTEIN"/>
    <property type="match status" value="1"/>
</dbReference>